<dbReference type="FunFam" id="2.60.120.200:FF:000001">
    <property type="entry name" value="neurexin-1 isoform X1"/>
    <property type="match status" value="1"/>
</dbReference>
<keyword evidence="28" id="KW-1185">Reference proteome</keyword>
<keyword evidence="6 25" id="KW-0732">Signal</keyword>
<keyword evidence="5" id="KW-0479">Metal-binding</keyword>
<dbReference type="PANTHER" id="PTHR15036:SF90">
    <property type="entry name" value="NEUREXIN 1"/>
    <property type="match status" value="1"/>
</dbReference>
<reference evidence="29" key="1">
    <citation type="submission" date="2025-08" db="UniProtKB">
        <authorList>
            <consortium name="RefSeq"/>
        </authorList>
    </citation>
    <scope>IDENTIFICATION</scope>
    <source>
        <tissue evidence="29">Blood</tissue>
    </source>
</reference>
<gene>
    <name evidence="29" type="primary">NRXN1</name>
</gene>
<dbReference type="CDD" id="cd00110">
    <property type="entry name" value="LamG"/>
    <property type="match status" value="6"/>
</dbReference>
<evidence type="ECO:0000259" key="26">
    <source>
        <dbReference type="PROSITE" id="PS50025"/>
    </source>
</evidence>
<evidence type="ECO:0000313" key="29">
    <source>
        <dbReference type="RefSeq" id="XP_030618822.1"/>
    </source>
</evidence>
<feature type="region of interest" description="Disordered" evidence="23">
    <location>
        <begin position="201"/>
        <end position="221"/>
    </location>
</feature>
<dbReference type="InterPro" id="IPR001791">
    <property type="entry name" value="Laminin_G"/>
</dbReference>
<organism evidence="28 29">
    <name type="scientific">Delphinapterus leucas</name>
    <name type="common">Beluga whale</name>
    <dbReference type="NCBI Taxonomy" id="9749"/>
    <lineage>
        <taxon>Eukaryota</taxon>
        <taxon>Metazoa</taxon>
        <taxon>Chordata</taxon>
        <taxon>Craniata</taxon>
        <taxon>Vertebrata</taxon>
        <taxon>Euteleostomi</taxon>
        <taxon>Mammalia</taxon>
        <taxon>Eutheria</taxon>
        <taxon>Laurasiatheria</taxon>
        <taxon>Artiodactyla</taxon>
        <taxon>Whippomorpha</taxon>
        <taxon>Cetacea</taxon>
        <taxon>Odontoceti</taxon>
        <taxon>Monodontidae</taxon>
        <taxon>Delphinapterus</taxon>
    </lineage>
</organism>
<dbReference type="SMART" id="SM00294">
    <property type="entry name" value="4.1m"/>
    <property type="match status" value="1"/>
</dbReference>
<evidence type="ECO:0000256" key="4">
    <source>
        <dbReference type="ARBA" id="ARBA00022692"/>
    </source>
</evidence>
<dbReference type="RefSeq" id="XP_030618822.1">
    <property type="nucleotide sequence ID" value="XM_030762962.1"/>
</dbReference>
<dbReference type="PROSITE" id="PS00010">
    <property type="entry name" value="ASX_HYDROXYL"/>
    <property type="match status" value="1"/>
</dbReference>
<keyword evidence="2" id="KW-1003">Cell membrane</keyword>
<evidence type="ECO:0000256" key="12">
    <source>
        <dbReference type="ARBA" id="ARBA00023018"/>
    </source>
</evidence>
<evidence type="ECO:0000256" key="22">
    <source>
        <dbReference type="PROSITE-ProRule" id="PRU00076"/>
    </source>
</evidence>
<dbReference type="FunFam" id="2.60.120.200:FF:000005">
    <property type="entry name" value="neurexin-1 isoform X1"/>
    <property type="match status" value="1"/>
</dbReference>
<keyword evidence="10" id="KW-0654">Proteoglycan</keyword>
<keyword evidence="7" id="KW-0677">Repeat</keyword>
<dbReference type="FunFam" id="2.60.120.200:FF:000014">
    <property type="entry name" value="neurexin-1 isoform X1"/>
    <property type="match status" value="1"/>
</dbReference>
<feature type="transmembrane region" description="Helical" evidence="24">
    <location>
        <begin position="1391"/>
        <end position="1411"/>
    </location>
</feature>
<dbReference type="GO" id="GO:0007155">
    <property type="term" value="P:cell adhesion"/>
    <property type="evidence" value="ECO:0007669"/>
    <property type="project" value="UniProtKB-KW"/>
</dbReference>
<dbReference type="SMART" id="SM00181">
    <property type="entry name" value="EGF"/>
    <property type="match status" value="3"/>
</dbReference>
<dbReference type="Pfam" id="PF00008">
    <property type="entry name" value="EGF"/>
    <property type="match status" value="1"/>
</dbReference>
<dbReference type="InterPro" id="IPR050372">
    <property type="entry name" value="Neurexin-related_CASP"/>
</dbReference>
<evidence type="ECO:0000256" key="2">
    <source>
        <dbReference type="ARBA" id="ARBA00022475"/>
    </source>
</evidence>
<evidence type="ECO:0000256" key="14">
    <source>
        <dbReference type="ARBA" id="ARBA00023157"/>
    </source>
</evidence>
<dbReference type="PANTHER" id="PTHR15036">
    <property type="entry name" value="PIKACHURIN-LIKE PROTEIN"/>
    <property type="match status" value="1"/>
</dbReference>
<evidence type="ECO:0000313" key="28">
    <source>
        <dbReference type="Proteomes" id="UP000248483"/>
    </source>
</evidence>
<dbReference type="PROSITE" id="PS50026">
    <property type="entry name" value="EGF_3"/>
    <property type="match status" value="3"/>
</dbReference>
<evidence type="ECO:0000256" key="16">
    <source>
        <dbReference type="ARBA" id="ARBA00023207"/>
    </source>
</evidence>
<dbReference type="InterPro" id="IPR003585">
    <property type="entry name" value="Neurexin-like"/>
</dbReference>
<keyword evidence="8" id="KW-0106">Calcium</keyword>
<evidence type="ECO:0000256" key="1">
    <source>
        <dbReference type="ARBA" id="ARBA00010241"/>
    </source>
</evidence>
<comment type="subcellular location">
    <subcellularLocation>
        <location evidence="18">Presynaptic cell membrane</location>
        <topology evidence="18">Single-pass type I membrane protein</topology>
    </subcellularLocation>
</comment>
<dbReference type="SUPFAM" id="SSF49899">
    <property type="entry name" value="Concanavalin A-like lectins/glucanases"/>
    <property type="match status" value="6"/>
</dbReference>
<evidence type="ECO:0000256" key="5">
    <source>
        <dbReference type="ARBA" id="ARBA00022723"/>
    </source>
</evidence>
<feature type="domain" description="Laminin G" evidence="26">
    <location>
        <begin position="468"/>
        <end position="660"/>
    </location>
</feature>
<evidence type="ECO:0000256" key="3">
    <source>
        <dbReference type="ARBA" id="ARBA00022536"/>
    </source>
</evidence>
<evidence type="ECO:0000256" key="25">
    <source>
        <dbReference type="SAM" id="SignalP"/>
    </source>
</evidence>
<sequence length="1465" mass="160651">MGTALLQRGGCFLVCLSLLLLGCWAELGSGLEFPGAEGQWTRFPKWNACCESEMSFQLKTRSARGLVLYFDDEGFCDFLELILTRGGRLQLSFSIFCAEPATLLADTPVNDGAWHSVRIRRQFRNTTLFIDQVEAKWVEVKSKRRDMTVFSGLFVGGLPPELRAAALKLTLASVREREPFKGWIRDVRVNSSQALLVDSGEVKLDDEPPNSGGGSPCEAGEEGEGGVCLNGGVCSVVDDQAVCDCSRTGFRGKDCSQEDNNVEGLAHLMMGDQGKEEYIATFKGSEYFCYDLSQNPIQSSSDEITLSFKTLQRNGLMLHTGKSADYVNLALKNGAVSLVINLGSGAFEALVEPVNGKFNDNAWHDVKVTRNLRQVTISVDGILTTTGYTQEDYTMLGSDDFFYVGGSPSTADLPGSPVSNNFMGCLKEVVYKNNDVRLELSRLAKQGDPKMKIHGVVAFKCENVATLDPITFETPESFVSLPKWNAKKTGSISFDFRTTEPNGLILFSHGKPRHQKDAKHPQMIKVDFFAIEMLDGHLYLLLDMGSGTIKIKALQKKVNDGEWYHVDFQRDGRSGTISVNTLRTPYTAPGESEILDLDDELYLGGLPENKAGLVFPTEVWTALLNYGYVGCVRDLFIDGQSKDIRQMAEVQSTAGVKPSCSRETAKPCLSNPCKNSGMCRDGWNRYVCDCSGTGYLGRSCEREATVLSYDGSMFMKIQLPLVMHTEAEDVSLRFRSQRAYGILMATTSRDSADTLRLELDAGRVKLTVNLDCIRINCNSSKGPETLFAGYNLNDNEWHTVRVVRRGKSLKLTVDDQQAMTGQMAGDHTRLEFHNIETGIITERRYLSSVPSNFIGHLQSLTFNGMAYIDLCKNGDIDYCELNARFGFRNIIADPVTFKTKSSYVALATLQAYTSMHLFFQFKTTSLDGLILYNSGDGNDFIVVELVKGYLHYVFDLGNGANLIKGSSNKPLNDNQWHNVMISRDTSNLHTVKIDTKITTQITAGARNLDLKSDLYIGGVAKETYKSLPKLVHAKEGFQGCLASVDLNGRLPDLISDALFCNGQIERGCEGPSTTCQEDSCSNQGVCLQQWDGFSCDCSMTSFSGPLCNDPGTTYIFSKGGGQITYKWPPNDRPSTRADRLAIGFSTVQKEAVLVRVDSSSGLGDYLELHIHQGKIGVKFNVGTDDIAIEESNAIINDGKYHVVRFTRSGGNATLQVDSWPVIERYPAGRQLTIFNSQATIIIGGKEQGQPFQGQLSGLYYNGLKVLNMAAENDANIAIVGNVRLVGEVPSSMTTESTATAMQSEMSTSIMETTTTLATSTARRGKPPTKEPISQTTDDILVASAECPSDDEDIDPCEPSSGGLANPTRAGGREPYPGSAEVIRESSSTTGMVVGIVAAAALCILILLYAMYKYRNRDEGSYHVDESRNYISNSAQSNGAVVKEKQPSSAKSANKNKKNKDKEYYV</sequence>
<evidence type="ECO:0000259" key="27">
    <source>
        <dbReference type="PROSITE" id="PS50026"/>
    </source>
</evidence>
<feature type="domain" description="Laminin G" evidence="26">
    <location>
        <begin position="893"/>
        <end position="1068"/>
    </location>
</feature>
<feature type="domain" description="Laminin G" evidence="26">
    <location>
        <begin position="279"/>
        <end position="461"/>
    </location>
</feature>
<feature type="domain" description="Laminin G" evidence="26">
    <location>
        <begin position="706"/>
        <end position="879"/>
    </location>
</feature>
<dbReference type="PROSITE" id="PS50025">
    <property type="entry name" value="LAM_G_DOMAIN"/>
    <property type="match status" value="6"/>
</dbReference>
<feature type="region of interest" description="Disordered" evidence="23">
    <location>
        <begin position="1313"/>
        <end position="1378"/>
    </location>
</feature>
<dbReference type="InterPro" id="IPR013320">
    <property type="entry name" value="ConA-like_dom_sf"/>
</dbReference>
<evidence type="ECO:0000256" key="10">
    <source>
        <dbReference type="ARBA" id="ARBA00022974"/>
    </source>
</evidence>
<dbReference type="CDD" id="cd00054">
    <property type="entry name" value="EGF_CA"/>
    <property type="match status" value="1"/>
</dbReference>
<keyword evidence="4 24" id="KW-0812">Transmembrane</keyword>
<dbReference type="Proteomes" id="UP000248483">
    <property type="component" value="Unplaced"/>
</dbReference>
<comment type="similarity">
    <text evidence="1">Belongs to the neurexin family.</text>
</comment>
<dbReference type="CTD" id="9378"/>
<dbReference type="SMART" id="SM00282">
    <property type="entry name" value="LamG"/>
    <property type="match status" value="6"/>
</dbReference>
<feature type="domain" description="EGF-like" evidence="27">
    <location>
        <begin position="664"/>
        <end position="701"/>
    </location>
</feature>
<dbReference type="GO" id="GO:0046872">
    <property type="term" value="F:metal ion binding"/>
    <property type="evidence" value="ECO:0007669"/>
    <property type="project" value="UniProtKB-KW"/>
</dbReference>
<evidence type="ECO:0000256" key="24">
    <source>
        <dbReference type="SAM" id="Phobius"/>
    </source>
</evidence>
<keyword evidence="13 24" id="KW-0472">Membrane</keyword>
<dbReference type="GO" id="GO:0042734">
    <property type="term" value="C:presynaptic membrane"/>
    <property type="evidence" value="ECO:0007669"/>
    <property type="project" value="UniProtKB-SubCell"/>
</dbReference>
<dbReference type="GeneID" id="111174770"/>
<dbReference type="FunFam" id="2.10.25.10:FF:000167">
    <property type="entry name" value="neurexin-1 isoform X1"/>
    <property type="match status" value="1"/>
</dbReference>
<name>A0A7F8KG49_DELLE</name>
<feature type="domain" description="Laminin G" evidence="26">
    <location>
        <begin position="1114"/>
        <end position="1282"/>
    </location>
</feature>
<keyword evidence="12" id="KW-0770">Synapse</keyword>
<dbReference type="FunFam" id="2.60.120.200:FF:000003">
    <property type="entry name" value="neurexin-1 isoform X1"/>
    <property type="match status" value="1"/>
</dbReference>
<keyword evidence="15" id="KW-0325">Glycoprotein</keyword>
<dbReference type="FunFam" id="2.60.120.200:FF:000004">
    <property type="entry name" value="neurexin-1 isoform X1"/>
    <property type="match status" value="1"/>
</dbReference>
<dbReference type="Gene3D" id="2.10.25.10">
    <property type="entry name" value="Laminin"/>
    <property type="match status" value="3"/>
</dbReference>
<keyword evidence="9" id="KW-0130">Cell adhesion</keyword>
<evidence type="ECO:0000256" key="21">
    <source>
        <dbReference type="ARBA" id="ARBA00044347"/>
    </source>
</evidence>
<evidence type="ECO:0000256" key="19">
    <source>
        <dbReference type="ARBA" id="ARBA00044151"/>
    </source>
</evidence>
<keyword evidence="11 24" id="KW-1133">Transmembrane helix</keyword>
<keyword evidence="17" id="KW-0966">Cell projection</keyword>
<dbReference type="FunFam" id="2.10.25.10:FF:000015">
    <property type="entry name" value="neurexin-1 isoform X1"/>
    <property type="match status" value="1"/>
</dbReference>
<evidence type="ECO:0000256" key="17">
    <source>
        <dbReference type="ARBA" id="ARBA00023273"/>
    </source>
</evidence>
<keyword evidence="3 22" id="KW-0245">EGF-like domain</keyword>
<evidence type="ECO:0000256" key="18">
    <source>
        <dbReference type="ARBA" id="ARBA00035005"/>
    </source>
</evidence>
<keyword evidence="14" id="KW-1015">Disulfide bond</keyword>
<accession>A0A7F8KG49</accession>
<feature type="domain" description="EGF-like" evidence="27">
    <location>
        <begin position="1071"/>
        <end position="1108"/>
    </location>
</feature>
<comment type="caution">
    <text evidence="22">Lacks conserved residue(s) required for the propagation of feature annotation.</text>
</comment>
<evidence type="ECO:0000256" key="13">
    <source>
        <dbReference type="ARBA" id="ARBA00023136"/>
    </source>
</evidence>
<feature type="signal peptide" evidence="25">
    <location>
        <begin position="1"/>
        <end position="25"/>
    </location>
</feature>
<feature type="region of interest" description="Disordered" evidence="23">
    <location>
        <begin position="1432"/>
        <end position="1465"/>
    </location>
</feature>
<dbReference type="InterPro" id="IPR000742">
    <property type="entry name" value="EGF"/>
</dbReference>
<evidence type="ECO:0000256" key="11">
    <source>
        <dbReference type="ARBA" id="ARBA00022989"/>
    </source>
</evidence>
<dbReference type="Gene3D" id="2.60.120.200">
    <property type="match status" value="6"/>
</dbReference>
<feature type="domain" description="EGF-like" evidence="27">
    <location>
        <begin position="219"/>
        <end position="256"/>
    </location>
</feature>
<protein>
    <recommendedName>
        <fullName evidence="19">Neurexin-1</fullName>
    </recommendedName>
    <alternativeName>
        <fullName evidence="21">Neurexin I-alpha</fullName>
    </alternativeName>
    <alternativeName>
        <fullName evidence="20">Neurexin-1-alpha</fullName>
    </alternativeName>
</protein>
<dbReference type="FunFam" id="2.10.25.10:FF:000029">
    <property type="entry name" value="neurexin-1 isoform X1"/>
    <property type="match status" value="1"/>
</dbReference>
<dbReference type="FunFam" id="2.60.120.200:FF:000007">
    <property type="entry name" value="neurexin-1 isoform X1"/>
    <property type="match status" value="1"/>
</dbReference>
<evidence type="ECO:0000256" key="23">
    <source>
        <dbReference type="SAM" id="MobiDB-lite"/>
    </source>
</evidence>
<feature type="domain" description="Laminin G" evidence="26">
    <location>
        <begin position="30"/>
        <end position="217"/>
    </location>
</feature>
<evidence type="ECO:0000256" key="6">
    <source>
        <dbReference type="ARBA" id="ARBA00022729"/>
    </source>
</evidence>
<evidence type="ECO:0000256" key="8">
    <source>
        <dbReference type="ARBA" id="ARBA00022837"/>
    </source>
</evidence>
<keyword evidence="16" id="KW-0357">Heparan sulfate</keyword>
<evidence type="ECO:0000256" key="7">
    <source>
        <dbReference type="ARBA" id="ARBA00022737"/>
    </source>
</evidence>
<evidence type="ECO:0000256" key="20">
    <source>
        <dbReference type="ARBA" id="ARBA00044281"/>
    </source>
</evidence>
<evidence type="ECO:0000256" key="9">
    <source>
        <dbReference type="ARBA" id="ARBA00022889"/>
    </source>
</evidence>
<evidence type="ECO:0000256" key="15">
    <source>
        <dbReference type="ARBA" id="ARBA00023180"/>
    </source>
</evidence>
<dbReference type="InterPro" id="IPR000152">
    <property type="entry name" value="EGF-type_Asp/Asn_hydroxyl_site"/>
</dbReference>
<dbReference type="Pfam" id="PF02210">
    <property type="entry name" value="Laminin_G_2"/>
    <property type="match status" value="6"/>
</dbReference>
<feature type="chain" id="PRO_5028935453" description="Neurexin-1" evidence="25">
    <location>
        <begin position="26"/>
        <end position="1465"/>
    </location>
</feature>
<proteinExistence type="inferred from homology"/>